<name>A0AAF0ATX3_9SCHI</name>
<evidence type="ECO:0000256" key="1">
    <source>
        <dbReference type="ARBA" id="ARBA00004141"/>
    </source>
</evidence>
<dbReference type="AlphaFoldDB" id="A0AAF0ATX3"/>
<dbReference type="GeneID" id="80875985"/>
<dbReference type="KEGG" id="som:SOMG_02504"/>
<feature type="transmembrane region" description="Helical" evidence="5">
    <location>
        <begin position="20"/>
        <end position="37"/>
    </location>
</feature>
<feature type="transmembrane region" description="Helical" evidence="5">
    <location>
        <begin position="72"/>
        <end position="96"/>
    </location>
</feature>
<keyword evidence="7" id="KW-1185">Reference proteome</keyword>
<evidence type="ECO:0000256" key="3">
    <source>
        <dbReference type="ARBA" id="ARBA00022989"/>
    </source>
</evidence>
<accession>A0AAF0ATX3</accession>
<keyword evidence="4 5" id="KW-0472">Membrane</keyword>
<evidence type="ECO:0000256" key="4">
    <source>
        <dbReference type="ARBA" id="ARBA00023136"/>
    </source>
</evidence>
<gene>
    <name evidence="6" type="ORF">SOMG_02504</name>
</gene>
<feature type="transmembrane region" description="Helical" evidence="5">
    <location>
        <begin position="44"/>
        <end position="66"/>
    </location>
</feature>
<protein>
    <submittedName>
        <fullName evidence="6">RTA1 like protein</fullName>
    </submittedName>
</protein>
<feature type="transmembrane region" description="Helical" evidence="5">
    <location>
        <begin position="197"/>
        <end position="218"/>
    </location>
</feature>
<feature type="transmembrane region" description="Helical" evidence="5">
    <location>
        <begin position="238"/>
        <end position="256"/>
    </location>
</feature>
<sequence>MVVTTEDILGYLPNATWAKAATGLLCVACLLQIGTLVKSPKSVVWVAIIGTLGEIAGWICRAFSHYRPTKTYFYIIQFLTLLVAPIFYSAVLYVLLYRWSLHYGPQFSLFRPNYYVAIFVTADVVAFIVQIAGGAMSSDQNNPQIGQHVALAGVIFQLVCTVLFCFLQIIFMVSVIRVRPVRFVPGSYTLYSPRTKVRDISFLFLILSTIAVLVRVIYRTAEFTEYDKFKSSELWFDILDFGPMFVAALFLIPALYPSMYKPINAADPTKFYSQGTTESTQELTKEGNETYLK</sequence>
<dbReference type="PANTHER" id="PTHR31465:SF9">
    <property type="entry name" value="SPHINGOID LONG-CHAIN BASE TRANSPORTER RSB1"/>
    <property type="match status" value="1"/>
</dbReference>
<dbReference type="Pfam" id="PF04479">
    <property type="entry name" value="RTA1"/>
    <property type="match status" value="1"/>
</dbReference>
<dbReference type="EMBL" id="CP115611">
    <property type="protein sequence ID" value="WBW70833.1"/>
    <property type="molecule type" value="Genomic_DNA"/>
</dbReference>
<dbReference type="RefSeq" id="XP_056035076.1">
    <property type="nucleotide sequence ID" value="XM_056181296.1"/>
</dbReference>
<evidence type="ECO:0000313" key="7">
    <source>
        <dbReference type="Proteomes" id="UP001212411"/>
    </source>
</evidence>
<proteinExistence type="predicted"/>
<evidence type="ECO:0000256" key="2">
    <source>
        <dbReference type="ARBA" id="ARBA00022692"/>
    </source>
</evidence>
<reference evidence="6 7" key="1">
    <citation type="journal article" date="2023" name="G3 (Bethesda)">
        <title>A high-quality reference genome for the fission yeast Schizosaccharomyces osmophilus.</title>
        <authorList>
            <person name="Jia G.S."/>
            <person name="Zhang W.C."/>
            <person name="Liang Y."/>
            <person name="Liu X.H."/>
            <person name="Rhind N."/>
            <person name="Pidoux A."/>
            <person name="Brysch-Herzberg M."/>
            <person name="Du L.L."/>
        </authorList>
    </citation>
    <scope>NUCLEOTIDE SEQUENCE [LARGE SCALE GENOMIC DNA]</scope>
    <source>
        <strain evidence="6 7">CBS 15793</strain>
    </source>
</reference>
<dbReference type="GO" id="GO:0000324">
    <property type="term" value="C:fungal-type vacuole"/>
    <property type="evidence" value="ECO:0007669"/>
    <property type="project" value="TreeGrafter"/>
</dbReference>
<evidence type="ECO:0000256" key="5">
    <source>
        <dbReference type="SAM" id="Phobius"/>
    </source>
</evidence>
<keyword evidence="3 5" id="KW-1133">Transmembrane helix</keyword>
<feature type="transmembrane region" description="Helical" evidence="5">
    <location>
        <begin position="149"/>
        <end position="176"/>
    </location>
</feature>
<evidence type="ECO:0000313" key="6">
    <source>
        <dbReference type="EMBL" id="WBW70833.1"/>
    </source>
</evidence>
<dbReference type="GO" id="GO:0005886">
    <property type="term" value="C:plasma membrane"/>
    <property type="evidence" value="ECO:0007669"/>
    <property type="project" value="TreeGrafter"/>
</dbReference>
<dbReference type="PANTHER" id="PTHR31465">
    <property type="entry name" value="PROTEIN RTA1-RELATED"/>
    <property type="match status" value="1"/>
</dbReference>
<feature type="transmembrane region" description="Helical" evidence="5">
    <location>
        <begin position="116"/>
        <end position="137"/>
    </location>
</feature>
<dbReference type="InterPro" id="IPR007568">
    <property type="entry name" value="RTA1"/>
</dbReference>
<keyword evidence="2 5" id="KW-0812">Transmembrane</keyword>
<dbReference type="Proteomes" id="UP001212411">
    <property type="component" value="Chromosome 1"/>
</dbReference>
<comment type="subcellular location">
    <subcellularLocation>
        <location evidence="1">Membrane</location>
        <topology evidence="1">Multi-pass membrane protein</topology>
    </subcellularLocation>
</comment>
<organism evidence="6 7">
    <name type="scientific">Schizosaccharomyces osmophilus</name>
    <dbReference type="NCBI Taxonomy" id="2545709"/>
    <lineage>
        <taxon>Eukaryota</taxon>
        <taxon>Fungi</taxon>
        <taxon>Dikarya</taxon>
        <taxon>Ascomycota</taxon>
        <taxon>Taphrinomycotina</taxon>
        <taxon>Schizosaccharomycetes</taxon>
        <taxon>Schizosaccharomycetales</taxon>
        <taxon>Schizosaccharomycetaceae</taxon>
        <taxon>Schizosaccharomyces</taxon>
    </lineage>
</organism>